<evidence type="ECO:0000256" key="1">
    <source>
        <dbReference type="ARBA" id="ARBA00004571"/>
    </source>
</evidence>
<keyword evidence="6" id="KW-0408">Iron</keyword>
<evidence type="ECO:0000256" key="2">
    <source>
        <dbReference type="ARBA" id="ARBA00022448"/>
    </source>
</evidence>
<dbReference type="GO" id="GO:0006826">
    <property type="term" value="P:iron ion transport"/>
    <property type="evidence" value="ECO:0007669"/>
    <property type="project" value="UniProtKB-KW"/>
</dbReference>
<keyword evidence="4" id="KW-0410">Iron transport</keyword>
<evidence type="ECO:0000313" key="12">
    <source>
        <dbReference type="EMBL" id="KAB0507166.1"/>
    </source>
</evidence>
<keyword evidence="12" id="KW-0675">Receptor</keyword>
<dbReference type="Proteomes" id="UP000434925">
    <property type="component" value="Unassembled WGS sequence"/>
</dbReference>
<keyword evidence="8" id="KW-0798">TonB box</keyword>
<gene>
    <name evidence="12" type="ORF">F7R14_04690</name>
</gene>
<dbReference type="Gene3D" id="2.40.170.20">
    <property type="entry name" value="TonB-dependent receptor, beta-barrel domain"/>
    <property type="match status" value="1"/>
</dbReference>
<dbReference type="Pfam" id="PF00593">
    <property type="entry name" value="TonB_dep_Rec_b-barrel"/>
    <property type="match status" value="1"/>
</dbReference>
<dbReference type="GO" id="GO:0009279">
    <property type="term" value="C:cell outer membrane"/>
    <property type="evidence" value="ECO:0007669"/>
    <property type="project" value="UniProtKB-SubCell"/>
</dbReference>
<keyword evidence="7" id="KW-0406">Ion transport</keyword>
<keyword evidence="2" id="KW-0813">Transport</keyword>
<dbReference type="AlphaFoldDB" id="A0A7V7TMZ4"/>
<evidence type="ECO:0000256" key="8">
    <source>
        <dbReference type="ARBA" id="ARBA00023077"/>
    </source>
</evidence>
<organism evidence="12 13">
    <name type="scientific">Pseudomonas lini</name>
    <dbReference type="NCBI Taxonomy" id="163011"/>
    <lineage>
        <taxon>Bacteria</taxon>
        <taxon>Pseudomonadati</taxon>
        <taxon>Pseudomonadota</taxon>
        <taxon>Gammaproteobacteria</taxon>
        <taxon>Pseudomonadales</taxon>
        <taxon>Pseudomonadaceae</taxon>
        <taxon>Pseudomonas</taxon>
    </lineage>
</organism>
<dbReference type="PANTHER" id="PTHR32552:SF81">
    <property type="entry name" value="TONB-DEPENDENT OUTER MEMBRANE RECEPTOR"/>
    <property type="match status" value="1"/>
</dbReference>
<evidence type="ECO:0000256" key="3">
    <source>
        <dbReference type="ARBA" id="ARBA00022452"/>
    </source>
</evidence>
<evidence type="ECO:0000256" key="6">
    <source>
        <dbReference type="ARBA" id="ARBA00023004"/>
    </source>
</evidence>
<reference evidence="12 13" key="1">
    <citation type="submission" date="2019-09" db="EMBL/GenBank/DDBJ databases">
        <title>Draft genome sequences of 48 bacterial type strains from the CCUG.</title>
        <authorList>
            <person name="Tunovic T."/>
            <person name="Pineiro-Iglesias B."/>
            <person name="Unosson C."/>
            <person name="Inganas E."/>
            <person name="Ohlen M."/>
            <person name="Cardew S."/>
            <person name="Jensie-Markopoulos S."/>
            <person name="Salva-Serra F."/>
            <person name="Jaen-Luchoro D."/>
            <person name="Karlsson R."/>
            <person name="Svensson-Stadler L."/>
            <person name="Chun J."/>
            <person name="Moore E."/>
        </authorList>
    </citation>
    <scope>NUCLEOTIDE SEQUENCE [LARGE SCALE GENOMIC DNA]</scope>
    <source>
        <strain evidence="12 13">CCUG 51522</strain>
    </source>
</reference>
<feature type="domain" description="TonB-dependent receptor-like beta-barrel" evidence="11">
    <location>
        <begin position="66"/>
        <end position="245"/>
    </location>
</feature>
<dbReference type="InterPro" id="IPR036942">
    <property type="entry name" value="Beta-barrel_TonB_sf"/>
</dbReference>
<dbReference type="EMBL" id="VZPO01000002">
    <property type="protein sequence ID" value="KAB0507166.1"/>
    <property type="molecule type" value="Genomic_DNA"/>
</dbReference>
<keyword evidence="5" id="KW-0812">Transmembrane</keyword>
<proteinExistence type="predicted"/>
<keyword evidence="10" id="KW-0998">Cell outer membrane</keyword>
<evidence type="ECO:0000313" key="13">
    <source>
        <dbReference type="Proteomes" id="UP000434925"/>
    </source>
</evidence>
<dbReference type="RefSeq" id="WP_038983366.1">
    <property type="nucleotide sequence ID" value="NZ_JABTYG010000001.1"/>
</dbReference>
<evidence type="ECO:0000256" key="9">
    <source>
        <dbReference type="ARBA" id="ARBA00023136"/>
    </source>
</evidence>
<evidence type="ECO:0000256" key="7">
    <source>
        <dbReference type="ARBA" id="ARBA00023065"/>
    </source>
</evidence>
<evidence type="ECO:0000256" key="5">
    <source>
        <dbReference type="ARBA" id="ARBA00022692"/>
    </source>
</evidence>
<dbReference type="PANTHER" id="PTHR32552">
    <property type="entry name" value="FERRICHROME IRON RECEPTOR-RELATED"/>
    <property type="match status" value="1"/>
</dbReference>
<accession>A0A7V7TMZ4</accession>
<comment type="subcellular location">
    <subcellularLocation>
        <location evidence="1">Cell outer membrane</location>
        <topology evidence="1">Multi-pass membrane protein</topology>
    </subcellularLocation>
</comment>
<protein>
    <submittedName>
        <fullName evidence="12">TonB-dependent receptor</fullName>
    </submittedName>
</protein>
<name>A0A7V7TMZ4_9PSED</name>
<sequence>MSYAPEAVLCTVFVALPVLACPAVVFVETSSDITENATVIALPSVIASADKIERPLEMVPASVAVIDSVSLFTHWNVPLSGDRSVSAGARIERMSADITPTGVDHSSRGWTYVSPRLSLHYQIPPSNQWYISASRGVRAVGYNIFVSSLNYPSYSREDIWSYRTGLKGLALDKQLRYSLAAYVMKVDNMQMQPAVGVIYTASAAKVTSKGVDLDLDCLLGGGWQMTGGLAFNHTTYDSFQDGATNGTSETRR</sequence>
<keyword evidence="9" id="KW-0472">Membrane</keyword>
<evidence type="ECO:0000256" key="4">
    <source>
        <dbReference type="ARBA" id="ARBA00022496"/>
    </source>
</evidence>
<evidence type="ECO:0000256" key="10">
    <source>
        <dbReference type="ARBA" id="ARBA00023237"/>
    </source>
</evidence>
<comment type="caution">
    <text evidence="12">The sequence shown here is derived from an EMBL/GenBank/DDBJ whole genome shotgun (WGS) entry which is preliminary data.</text>
</comment>
<evidence type="ECO:0000259" key="11">
    <source>
        <dbReference type="Pfam" id="PF00593"/>
    </source>
</evidence>
<dbReference type="InterPro" id="IPR000531">
    <property type="entry name" value="Beta-barrel_TonB"/>
</dbReference>
<dbReference type="InterPro" id="IPR039426">
    <property type="entry name" value="TonB-dep_rcpt-like"/>
</dbReference>
<dbReference type="SUPFAM" id="SSF56935">
    <property type="entry name" value="Porins"/>
    <property type="match status" value="1"/>
</dbReference>
<keyword evidence="3" id="KW-1134">Transmembrane beta strand</keyword>